<feature type="region of interest" description="Disordered" evidence="1">
    <location>
        <begin position="421"/>
        <end position="525"/>
    </location>
</feature>
<accession>A0A6A5QEW1</accession>
<feature type="compositionally biased region" description="Basic and acidic residues" evidence="1">
    <location>
        <begin position="257"/>
        <end position="283"/>
    </location>
</feature>
<feature type="compositionally biased region" description="Low complexity" evidence="1">
    <location>
        <begin position="67"/>
        <end position="86"/>
    </location>
</feature>
<organism evidence="2 3">
    <name type="scientific">Ampelomyces quisqualis</name>
    <name type="common">Powdery mildew agent</name>
    <dbReference type="NCBI Taxonomy" id="50730"/>
    <lineage>
        <taxon>Eukaryota</taxon>
        <taxon>Fungi</taxon>
        <taxon>Dikarya</taxon>
        <taxon>Ascomycota</taxon>
        <taxon>Pezizomycotina</taxon>
        <taxon>Dothideomycetes</taxon>
        <taxon>Pleosporomycetidae</taxon>
        <taxon>Pleosporales</taxon>
        <taxon>Pleosporineae</taxon>
        <taxon>Phaeosphaeriaceae</taxon>
        <taxon>Ampelomyces</taxon>
    </lineage>
</organism>
<feature type="region of interest" description="Disordered" evidence="1">
    <location>
        <begin position="551"/>
        <end position="573"/>
    </location>
</feature>
<feature type="region of interest" description="Disordered" evidence="1">
    <location>
        <begin position="164"/>
        <end position="218"/>
    </location>
</feature>
<reference evidence="2" key="1">
    <citation type="journal article" date="2020" name="Stud. Mycol.">
        <title>101 Dothideomycetes genomes: a test case for predicting lifestyles and emergence of pathogens.</title>
        <authorList>
            <person name="Haridas S."/>
            <person name="Albert R."/>
            <person name="Binder M."/>
            <person name="Bloem J."/>
            <person name="Labutti K."/>
            <person name="Salamov A."/>
            <person name="Andreopoulos B."/>
            <person name="Baker S."/>
            <person name="Barry K."/>
            <person name="Bills G."/>
            <person name="Bluhm B."/>
            <person name="Cannon C."/>
            <person name="Castanera R."/>
            <person name="Culley D."/>
            <person name="Daum C."/>
            <person name="Ezra D."/>
            <person name="Gonzalez J."/>
            <person name="Henrissat B."/>
            <person name="Kuo A."/>
            <person name="Liang C."/>
            <person name="Lipzen A."/>
            <person name="Lutzoni F."/>
            <person name="Magnuson J."/>
            <person name="Mondo S."/>
            <person name="Nolan M."/>
            <person name="Ohm R."/>
            <person name="Pangilinan J."/>
            <person name="Park H.-J."/>
            <person name="Ramirez L."/>
            <person name="Alfaro M."/>
            <person name="Sun H."/>
            <person name="Tritt A."/>
            <person name="Yoshinaga Y."/>
            <person name="Zwiers L.-H."/>
            <person name="Turgeon B."/>
            <person name="Goodwin S."/>
            <person name="Spatafora J."/>
            <person name="Crous P."/>
            <person name="Grigoriev I."/>
        </authorList>
    </citation>
    <scope>NUCLEOTIDE SEQUENCE</scope>
    <source>
        <strain evidence="2">HMLAC05119</strain>
    </source>
</reference>
<feature type="region of interest" description="Disordered" evidence="1">
    <location>
        <begin position="45"/>
        <end position="148"/>
    </location>
</feature>
<gene>
    <name evidence="2" type="ORF">BDU57DRAFT_597734</name>
</gene>
<evidence type="ECO:0000256" key="1">
    <source>
        <dbReference type="SAM" id="MobiDB-lite"/>
    </source>
</evidence>
<feature type="region of interest" description="Disordered" evidence="1">
    <location>
        <begin position="301"/>
        <end position="400"/>
    </location>
</feature>
<proteinExistence type="predicted"/>
<feature type="compositionally biased region" description="Polar residues" evidence="1">
    <location>
        <begin position="367"/>
        <end position="377"/>
    </location>
</feature>
<evidence type="ECO:0000313" key="2">
    <source>
        <dbReference type="EMBL" id="KAF1913388.1"/>
    </source>
</evidence>
<name>A0A6A5QEW1_AMPQU</name>
<feature type="compositionally biased region" description="Low complexity" evidence="1">
    <location>
        <begin position="242"/>
        <end position="252"/>
    </location>
</feature>
<feature type="compositionally biased region" description="Polar residues" evidence="1">
    <location>
        <begin position="462"/>
        <end position="487"/>
    </location>
</feature>
<keyword evidence="3" id="KW-1185">Reference proteome</keyword>
<dbReference type="AlphaFoldDB" id="A0A6A5QEW1"/>
<dbReference type="OrthoDB" id="3937441at2759"/>
<feature type="compositionally biased region" description="Polar residues" evidence="1">
    <location>
        <begin position="198"/>
        <end position="218"/>
    </location>
</feature>
<feature type="compositionally biased region" description="Basic and acidic residues" evidence="1">
    <location>
        <begin position="301"/>
        <end position="343"/>
    </location>
</feature>
<feature type="compositionally biased region" description="Low complexity" evidence="1">
    <location>
        <begin position="174"/>
        <end position="184"/>
    </location>
</feature>
<dbReference type="Proteomes" id="UP000800096">
    <property type="component" value="Unassembled WGS sequence"/>
</dbReference>
<evidence type="ECO:0000313" key="3">
    <source>
        <dbReference type="Proteomes" id="UP000800096"/>
    </source>
</evidence>
<dbReference type="EMBL" id="ML979139">
    <property type="protein sequence ID" value="KAF1913388.1"/>
    <property type="molecule type" value="Genomic_DNA"/>
</dbReference>
<feature type="region of interest" description="Disordered" evidence="1">
    <location>
        <begin position="242"/>
        <end position="283"/>
    </location>
</feature>
<feature type="compositionally biased region" description="Polar residues" evidence="1">
    <location>
        <begin position="127"/>
        <end position="136"/>
    </location>
</feature>
<sequence>MCRVEERVYISAEGHRSKFEDTFPCDKARGGRLCANVKKRTTEYYPKKAIAPRNDTPSPINPPTPTGPGTYLVQQRRPSSSSGQPVSRDRPKSIVIEFGAKNTRGSKYAEKRTSLGASSGEDVAIESPSSDASHTVRTGYPDTRLPPHAAGFVHLNTYNTTPTISHGYHHRHTSSSSSYTGSSRTPSLYVTSDPDYDSPTNTTSTRPAPTIHNSTSAGTSSAIYNLAVVTPHGYQDYAVRSGSSYASSGTSGRSRKGKDPKNTHRKRDSDCQRHEEMDCEDDARAKEENIKQVRFELNRAESRTKERNETLIAVKEKQCADDREEARRHKGKEREREREEQAVKSRGKQKPVTSSSSSKLPAESRRGSMSHTMTPAQQEEHRRLLAAELGHVQGESRATEAREQQERAALLLQEQEKSSYWSPRAGSSMHNNTGLIRRDSLSHRGNVSNDARPVMHSRSNNRRASISQPNPPSLNTLVPQASGQTRSTRTHAPPPVSFPVNFNPRARRPSFTSQDPTFAGSNRLSGSFENPFTPVVPAPLTQSAVTIHQDPWDARNMRQALPAPRHSSDERYTLQRRALRDKLLERWDE</sequence>
<protein>
    <submittedName>
        <fullName evidence="2">Uncharacterized protein</fullName>
    </submittedName>
</protein>
<feature type="compositionally biased region" description="Polar residues" evidence="1">
    <location>
        <begin position="510"/>
        <end position="525"/>
    </location>
</feature>